<gene>
    <name evidence="1" type="ORF">FBT96_03135</name>
</gene>
<dbReference type="RefSeq" id="WP_136904911.1">
    <property type="nucleotide sequence ID" value="NZ_SWJZ01000009.1"/>
</dbReference>
<comment type="caution">
    <text evidence="1">The sequence shown here is derived from an EMBL/GenBank/DDBJ whole genome shotgun (WGS) entry which is preliminary data.</text>
</comment>
<evidence type="ECO:0000313" key="1">
    <source>
        <dbReference type="EMBL" id="TKD25349.1"/>
    </source>
</evidence>
<name>A0A4U1K0S1_RHOCA</name>
<dbReference type="Proteomes" id="UP000310597">
    <property type="component" value="Unassembled WGS sequence"/>
</dbReference>
<dbReference type="AlphaFoldDB" id="A0A4U1K0S1"/>
<organism evidence="1 2">
    <name type="scientific">Rhodobacter capsulatus</name>
    <name type="common">Rhodopseudomonas capsulata</name>
    <dbReference type="NCBI Taxonomy" id="1061"/>
    <lineage>
        <taxon>Bacteria</taxon>
        <taxon>Pseudomonadati</taxon>
        <taxon>Pseudomonadota</taxon>
        <taxon>Alphaproteobacteria</taxon>
        <taxon>Rhodobacterales</taxon>
        <taxon>Rhodobacter group</taxon>
        <taxon>Rhodobacter</taxon>
    </lineage>
</organism>
<protein>
    <submittedName>
        <fullName evidence="1">Uncharacterized protein</fullName>
    </submittedName>
</protein>
<evidence type="ECO:0000313" key="2">
    <source>
        <dbReference type="Proteomes" id="UP000310597"/>
    </source>
</evidence>
<dbReference type="EMBL" id="SWJZ01000009">
    <property type="protein sequence ID" value="TKD25349.1"/>
    <property type="molecule type" value="Genomic_DNA"/>
</dbReference>
<proteinExistence type="predicted"/>
<reference evidence="1 2" key="1">
    <citation type="submission" date="2019-04" db="EMBL/GenBank/DDBJ databases">
        <title>Draft Whole-Genome sequence of the purple photosynthetic bacterium Rhodobacter capsulatus SP108 with an indigenous class A beta-lactamase.</title>
        <authorList>
            <person name="Robertson S."/>
            <person name="Meyer T.E."/>
            <person name="Kyndt J.A."/>
        </authorList>
    </citation>
    <scope>NUCLEOTIDE SEQUENCE [LARGE SCALE GENOMIC DNA]</scope>
    <source>
        <strain evidence="1 2">SP108</strain>
    </source>
</reference>
<accession>A0A4U1K0S1</accession>
<sequence>MTDVFRPGNALTELIGLIRSGDDWESGLVVRAFGTGAHVAKVHHACHGSLDAARALQEALLPEWSVSHSQTSSECWVSVLRRPDRSFRPLCRGAGRPAQAWLLAILYAVQAERNETT</sequence>